<reference evidence="1" key="1">
    <citation type="submission" date="2024-01" db="EMBL/GenBank/DDBJ databases">
        <authorList>
            <person name="Webb A."/>
        </authorList>
    </citation>
    <scope>NUCLEOTIDE SEQUENCE</scope>
    <source>
        <strain evidence="1">Pm1</strain>
    </source>
</reference>
<organism evidence="1 2">
    <name type="scientific">Peronospora matthiolae</name>
    <dbReference type="NCBI Taxonomy" id="2874970"/>
    <lineage>
        <taxon>Eukaryota</taxon>
        <taxon>Sar</taxon>
        <taxon>Stramenopiles</taxon>
        <taxon>Oomycota</taxon>
        <taxon>Peronosporomycetes</taxon>
        <taxon>Peronosporales</taxon>
        <taxon>Peronosporaceae</taxon>
        <taxon>Peronospora</taxon>
    </lineage>
</organism>
<dbReference type="Proteomes" id="UP001162060">
    <property type="component" value="Unassembled WGS sequence"/>
</dbReference>
<evidence type="ECO:0000313" key="2">
    <source>
        <dbReference type="Proteomes" id="UP001162060"/>
    </source>
</evidence>
<accession>A0AAV1TFS6</accession>
<protein>
    <submittedName>
        <fullName evidence="1">Uncharacterized protein</fullName>
    </submittedName>
</protein>
<proteinExistence type="predicted"/>
<sequence>MDSGTVLQRKFVGVNYWKYGSVLVNLRKLTFMSGFLLFGCQPVYGQLDRLLKRGLLRTSQPKWSKRVSLQPQTSCGALWWRRPPT</sequence>
<gene>
    <name evidence="1" type="ORF">PM001_LOCUS6325</name>
</gene>
<dbReference type="AlphaFoldDB" id="A0AAV1TFS6"/>
<comment type="caution">
    <text evidence="1">The sequence shown here is derived from an EMBL/GenBank/DDBJ whole genome shotgun (WGS) entry which is preliminary data.</text>
</comment>
<name>A0AAV1TFS6_9STRA</name>
<evidence type="ECO:0000313" key="1">
    <source>
        <dbReference type="EMBL" id="CAK7919930.1"/>
    </source>
</evidence>
<dbReference type="EMBL" id="CAKLBY020000050">
    <property type="protein sequence ID" value="CAK7919930.1"/>
    <property type="molecule type" value="Genomic_DNA"/>
</dbReference>